<dbReference type="InterPro" id="IPR027417">
    <property type="entry name" value="P-loop_NTPase"/>
</dbReference>
<organism evidence="1 2">
    <name type="scientific">Acetobacter oeni</name>
    <dbReference type="NCBI Taxonomy" id="304077"/>
    <lineage>
        <taxon>Bacteria</taxon>
        <taxon>Pseudomonadati</taxon>
        <taxon>Pseudomonadota</taxon>
        <taxon>Alphaproteobacteria</taxon>
        <taxon>Acetobacterales</taxon>
        <taxon>Acetobacteraceae</taxon>
        <taxon>Acetobacter</taxon>
    </lineage>
</organism>
<protein>
    <recommendedName>
        <fullName evidence="3">ABC transporter ATP-binding protein</fullName>
    </recommendedName>
</protein>
<dbReference type="OrthoDB" id="7277945at2"/>
<keyword evidence="2" id="KW-1185">Reference proteome</keyword>
<sequence length="232" mass="25725">MSRIAGPMLELTSATPFFEDSDLPPVPVNLRLMPGECMVIETRDMTRATMFADLCSGLVPVSSGTVRMAGLDWASLDSRRSNALRGRIGRITRRASWTSLFGVHVELMLRELHHTTRSIEDITSETLRISERFGLPGIPVDTARQLSYSDLARAECVRAFMGSPDLLLLADPLEGGTVDLSTPFLESLTEARDRGAAALWFVRDASVWQACRDTINAQWRLADDGLITVRMR</sequence>
<proteinExistence type="predicted"/>
<evidence type="ECO:0008006" key="3">
    <source>
        <dbReference type="Google" id="ProtNLM"/>
    </source>
</evidence>
<name>A0A511XKI1_9PROT</name>
<gene>
    <name evidence="1" type="ORF">AOE01nite_16790</name>
</gene>
<dbReference type="EMBL" id="BJYG01000020">
    <property type="protein sequence ID" value="GEN63455.1"/>
    <property type="molecule type" value="Genomic_DNA"/>
</dbReference>
<evidence type="ECO:0000313" key="2">
    <source>
        <dbReference type="Proteomes" id="UP000321746"/>
    </source>
</evidence>
<accession>A0A511XKI1</accession>
<dbReference type="Gene3D" id="3.40.50.300">
    <property type="entry name" value="P-loop containing nucleotide triphosphate hydrolases"/>
    <property type="match status" value="1"/>
</dbReference>
<comment type="caution">
    <text evidence="1">The sequence shown here is derived from an EMBL/GenBank/DDBJ whole genome shotgun (WGS) entry which is preliminary data.</text>
</comment>
<dbReference type="Proteomes" id="UP000321746">
    <property type="component" value="Unassembled WGS sequence"/>
</dbReference>
<reference evidence="1 2" key="1">
    <citation type="submission" date="2019-07" db="EMBL/GenBank/DDBJ databases">
        <title>Whole genome shotgun sequence of Acetobacter oeni NBRC 105207.</title>
        <authorList>
            <person name="Hosoyama A."/>
            <person name="Uohara A."/>
            <person name="Ohji S."/>
            <person name="Ichikawa N."/>
        </authorList>
    </citation>
    <scope>NUCLEOTIDE SEQUENCE [LARGE SCALE GENOMIC DNA]</scope>
    <source>
        <strain evidence="1 2">NBRC 105207</strain>
    </source>
</reference>
<dbReference type="AlphaFoldDB" id="A0A511XKI1"/>
<dbReference type="SUPFAM" id="SSF52540">
    <property type="entry name" value="P-loop containing nucleoside triphosphate hydrolases"/>
    <property type="match status" value="1"/>
</dbReference>
<evidence type="ECO:0000313" key="1">
    <source>
        <dbReference type="EMBL" id="GEN63455.1"/>
    </source>
</evidence>